<dbReference type="GO" id="GO:0006508">
    <property type="term" value="P:proteolysis"/>
    <property type="evidence" value="ECO:0007669"/>
    <property type="project" value="UniProtKB-KW"/>
</dbReference>
<dbReference type="GeneID" id="117647745"/>
<dbReference type="InterPro" id="IPR036990">
    <property type="entry name" value="M14A-like_propep"/>
</dbReference>
<feature type="active site" description="Proton donor/acceptor" evidence="11">
    <location>
        <position position="345"/>
    </location>
</feature>
<keyword evidence="10" id="KW-1015">Disulfide bond</keyword>
<keyword evidence="13" id="KW-1185">Reference proteome</keyword>
<evidence type="ECO:0000256" key="11">
    <source>
        <dbReference type="PROSITE-ProRule" id="PRU01379"/>
    </source>
</evidence>
<dbReference type="PANTHER" id="PTHR11705:SF140">
    <property type="entry name" value="FI02848P-RELATED"/>
    <property type="match status" value="1"/>
</dbReference>
<keyword evidence="5" id="KW-0479">Metal-binding</keyword>
<reference evidence="14" key="1">
    <citation type="submission" date="2025-08" db="UniProtKB">
        <authorList>
            <consortium name="RefSeq"/>
        </authorList>
    </citation>
    <scope>IDENTIFICATION</scope>
    <source>
        <tissue evidence="14">Total insect</tissue>
    </source>
</reference>
<dbReference type="KEGG" id="tpal:117647745"/>
<evidence type="ECO:0000256" key="10">
    <source>
        <dbReference type="ARBA" id="ARBA00023157"/>
    </source>
</evidence>
<keyword evidence="4" id="KW-0645">Protease</keyword>
<dbReference type="PRINTS" id="PR00765">
    <property type="entry name" value="CRBOXYPTASEA"/>
</dbReference>
<dbReference type="OrthoDB" id="3626597at2759"/>
<comment type="similarity">
    <text evidence="2 11">Belongs to the peptidase M14 family.</text>
</comment>
<evidence type="ECO:0000259" key="12">
    <source>
        <dbReference type="PROSITE" id="PS52035"/>
    </source>
</evidence>
<dbReference type="Gene3D" id="3.30.70.340">
    <property type="entry name" value="Metallocarboxypeptidase-like"/>
    <property type="match status" value="1"/>
</dbReference>
<dbReference type="SUPFAM" id="SSF53187">
    <property type="entry name" value="Zn-dependent exopeptidases"/>
    <property type="match status" value="1"/>
</dbReference>
<dbReference type="Pfam" id="PF00246">
    <property type="entry name" value="Peptidase_M14"/>
    <property type="match status" value="1"/>
</dbReference>
<dbReference type="InterPro" id="IPR003146">
    <property type="entry name" value="M14A_act_pep"/>
</dbReference>
<protein>
    <submittedName>
        <fullName evidence="14">Carboxypeptidase B-like</fullName>
    </submittedName>
</protein>
<dbReference type="Pfam" id="PF02244">
    <property type="entry name" value="Propep_M14"/>
    <property type="match status" value="1"/>
</dbReference>
<dbReference type="GO" id="GO:0008270">
    <property type="term" value="F:zinc ion binding"/>
    <property type="evidence" value="ECO:0007669"/>
    <property type="project" value="InterPro"/>
</dbReference>
<dbReference type="InParanoid" id="A0A6P8Z5Y3"/>
<keyword evidence="3" id="KW-0121">Carboxypeptidase</keyword>
<dbReference type="Gene3D" id="3.40.630.10">
    <property type="entry name" value="Zn peptidases"/>
    <property type="match status" value="1"/>
</dbReference>
<proteinExistence type="inferred from homology"/>
<evidence type="ECO:0000256" key="1">
    <source>
        <dbReference type="ARBA" id="ARBA00001947"/>
    </source>
</evidence>
<name>A0A6P8Z5Y3_THRPL</name>
<evidence type="ECO:0000313" key="13">
    <source>
        <dbReference type="Proteomes" id="UP000515158"/>
    </source>
</evidence>
<evidence type="ECO:0000256" key="5">
    <source>
        <dbReference type="ARBA" id="ARBA00022723"/>
    </source>
</evidence>
<evidence type="ECO:0000313" key="14">
    <source>
        <dbReference type="RefSeq" id="XP_034245535.1"/>
    </source>
</evidence>
<accession>A0A6P8Z5Y3</accession>
<dbReference type="PANTHER" id="PTHR11705">
    <property type="entry name" value="PROTEASE FAMILY M14 CARBOXYPEPTIDASE A,B"/>
    <property type="match status" value="1"/>
</dbReference>
<evidence type="ECO:0000256" key="7">
    <source>
        <dbReference type="ARBA" id="ARBA00022801"/>
    </source>
</evidence>
<gene>
    <name evidence="14" type="primary">LOC117647745</name>
</gene>
<dbReference type="FunFam" id="3.40.630.10:FF:000084">
    <property type="entry name" value="Carboxypeptidase B2"/>
    <property type="match status" value="1"/>
</dbReference>
<dbReference type="PROSITE" id="PS52035">
    <property type="entry name" value="PEPTIDASE_M14"/>
    <property type="match status" value="1"/>
</dbReference>
<dbReference type="Proteomes" id="UP000515158">
    <property type="component" value="Unplaced"/>
</dbReference>
<dbReference type="CDD" id="cd03860">
    <property type="entry name" value="M14_CP_A-B_like"/>
    <property type="match status" value="1"/>
</dbReference>
<dbReference type="SUPFAM" id="SSF54897">
    <property type="entry name" value="Protease propeptides/inhibitors"/>
    <property type="match status" value="1"/>
</dbReference>
<dbReference type="InterPro" id="IPR000834">
    <property type="entry name" value="Peptidase_M14"/>
</dbReference>
<evidence type="ECO:0000256" key="4">
    <source>
        <dbReference type="ARBA" id="ARBA00022670"/>
    </source>
</evidence>
<dbReference type="GO" id="GO:0004181">
    <property type="term" value="F:metallocarboxypeptidase activity"/>
    <property type="evidence" value="ECO:0007669"/>
    <property type="project" value="InterPro"/>
</dbReference>
<keyword evidence="9" id="KW-0482">Metalloprotease</keyword>
<keyword evidence="6" id="KW-0732">Signal</keyword>
<organism evidence="14">
    <name type="scientific">Thrips palmi</name>
    <name type="common">Melon thrips</name>
    <dbReference type="NCBI Taxonomy" id="161013"/>
    <lineage>
        <taxon>Eukaryota</taxon>
        <taxon>Metazoa</taxon>
        <taxon>Ecdysozoa</taxon>
        <taxon>Arthropoda</taxon>
        <taxon>Hexapoda</taxon>
        <taxon>Insecta</taxon>
        <taxon>Pterygota</taxon>
        <taxon>Neoptera</taxon>
        <taxon>Paraneoptera</taxon>
        <taxon>Thysanoptera</taxon>
        <taxon>Terebrantia</taxon>
        <taxon>Thripoidea</taxon>
        <taxon>Thripidae</taxon>
        <taxon>Thrips</taxon>
    </lineage>
</organism>
<sequence>MWSRAAVLGRETTLMVSPSALRRVQHHLEAHLVPHAVGEHDVQSLVDKEAQEQVQARARLMSTKSLQSNATFDTYMRYDEIQAYLKQLEADYPNLVQLQSIGKSYEGRDMTVIRVSLNGGQSPRAVLVDAGIHAREWIAPATAVYLINQLVEHTAAHRNLLDGMDWYILPLVNPDGYEYSQTKDRFWRKNRGAPRDSWLAWFWNMLCERGADVNRNFGFHWMEAGASTYPCAETFAGSKAFSEVESQNLRDFVLAQNADGRFKMYLTLHSYGPMILYPYGYDYRVTPAPDTQELKSIAEEANAAMVAAGSVPFTVENSAELYPAAGGSDDWAKGVGGIAKSYTIELHGGGRNGFDLPASQIWDSVTQTFEGLKVFGVRAKSL</sequence>
<feature type="domain" description="Peptidase M14" evidence="12">
    <location>
        <begin position="74"/>
        <end position="379"/>
    </location>
</feature>
<evidence type="ECO:0000256" key="6">
    <source>
        <dbReference type="ARBA" id="ARBA00022729"/>
    </source>
</evidence>
<evidence type="ECO:0000256" key="8">
    <source>
        <dbReference type="ARBA" id="ARBA00022833"/>
    </source>
</evidence>
<keyword evidence="8" id="KW-0862">Zinc</keyword>
<dbReference type="RefSeq" id="XP_034245535.1">
    <property type="nucleotide sequence ID" value="XM_034389644.1"/>
</dbReference>
<dbReference type="GO" id="GO:0005615">
    <property type="term" value="C:extracellular space"/>
    <property type="evidence" value="ECO:0007669"/>
    <property type="project" value="TreeGrafter"/>
</dbReference>
<keyword evidence="7" id="KW-0378">Hydrolase</keyword>
<comment type="cofactor">
    <cofactor evidence="1">
        <name>Zn(2+)</name>
        <dbReference type="ChEBI" id="CHEBI:29105"/>
    </cofactor>
</comment>
<evidence type="ECO:0000256" key="3">
    <source>
        <dbReference type="ARBA" id="ARBA00022645"/>
    </source>
</evidence>
<evidence type="ECO:0000256" key="2">
    <source>
        <dbReference type="ARBA" id="ARBA00005988"/>
    </source>
</evidence>
<dbReference type="SMART" id="SM00631">
    <property type="entry name" value="Zn_pept"/>
    <property type="match status" value="1"/>
</dbReference>
<dbReference type="AlphaFoldDB" id="A0A6P8Z5Y3"/>
<evidence type="ECO:0000256" key="9">
    <source>
        <dbReference type="ARBA" id="ARBA00023049"/>
    </source>
</evidence>